<dbReference type="Gene3D" id="1.10.10.10">
    <property type="entry name" value="Winged helix-like DNA-binding domain superfamily/Winged helix DNA-binding domain"/>
    <property type="match status" value="1"/>
</dbReference>
<dbReference type="InterPro" id="IPR016032">
    <property type="entry name" value="Sig_transdc_resp-reg_C-effctor"/>
</dbReference>
<evidence type="ECO:0000313" key="3">
    <source>
        <dbReference type="Proteomes" id="UP000632138"/>
    </source>
</evidence>
<dbReference type="InterPro" id="IPR051677">
    <property type="entry name" value="AfsR-DnrI-RedD_regulator"/>
</dbReference>
<dbReference type="Pfam" id="PF03704">
    <property type="entry name" value="BTAD"/>
    <property type="match status" value="1"/>
</dbReference>
<protein>
    <submittedName>
        <fullName evidence="2">AAA family ATPase</fullName>
    </submittedName>
</protein>
<keyword evidence="3" id="KW-1185">Reference proteome</keyword>
<dbReference type="RefSeq" id="WP_203380324.1">
    <property type="nucleotide sequence ID" value="NZ_JAENHP010000014.1"/>
</dbReference>
<dbReference type="InterPro" id="IPR005158">
    <property type="entry name" value="BTAD"/>
</dbReference>
<dbReference type="InterPro" id="IPR011990">
    <property type="entry name" value="TPR-like_helical_dom_sf"/>
</dbReference>
<sequence length="337" mass="37263">MRIRLLGEFTVDRDGTPVQAREWRLRKARTLVKLLALAPGQRLHRDVLLETLWPGREAASAANNLHQALHVARRVLAGDGPHAGLLELHDDVVTLRASDPVDVDVEHFERSAELARAGGDPAGLRAAVAAYTGDLLPEDRFEPWAVRRREELRELLAELLVELAGAETDEAEALAALHRVLVMNPRHEGAVRGLMRRLAAGGRRPEALARYERLRDDLRADSGSDPDPRTRRLYRELLTGQGDEPAAPRGPRHNLAPPLTSFVGREREIADVHRLLTRGGLLTLTGVGGAGKTRLAEETARRLLGDQPDGVWFVDLTRVGDPRATPRPGPSGSWRRW</sequence>
<dbReference type="InterPro" id="IPR027417">
    <property type="entry name" value="P-loop_NTPase"/>
</dbReference>
<name>A0ABS2AKJ0_9ACTN</name>
<proteinExistence type="predicted"/>
<dbReference type="Proteomes" id="UP000632138">
    <property type="component" value="Unassembled WGS sequence"/>
</dbReference>
<dbReference type="SUPFAM" id="SSF46894">
    <property type="entry name" value="C-terminal effector domain of the bipartite response regulators"/>
    <property type="match status" value="1"/>
</dbReference>
<dbReference type="EMBL" id="JAENHP010000014">
    <property type="protein sequence ID" value="MBM2620336.1"/>
    <property type="molecule type" value="Genomic_DNA"/>
</dbReference>
<dbReference type="SUPFAM" id="SSF52540">
    <property type="entry name" value="P-loop containing nucleoside triphosphate hydrolases"/>
    <property type="match status" value="1"/>
</dbReference>
<dbReference type="PANTHER" id="PTHR35807">
    <property type="entry name" value="TRANSCRIPTIONAL REGULATOR REDD-RELATED"/>
    <property type="match status" value="1"/>
</dbReference>
<organism evidence="2 3">
    <name type="scientific">Paractinoplanes ovalisporus</name>
    <dbReference type="NCBI Taxonomy" id="2810368"/>
    <lineage>
        <taxon>Bacteria</taxon>
        <taxon>Bacillati</taxon>
        <taxon>Actinomycetota</taxon>
        <taxon>Actinomycetes</taxon>
        <taxon>Micromonosporales</taxon>
        <taxon>Micromonosporaceae</taxon>
        <taxon>Paractinoplanes</taxon>
    </lineage>
</organism>
<dbReference type="SMART" id="SM01043">
    <property type="entry name" value="BTAD"/>
    <property type="match status" value="1"/>
</dbReference>
<dbReference type="Gene3D" id="1.25.40.10">
    <property type="entry name" value="Tetratricopeptide repeat domain"/>
    <property type="match status" value="1"/>
</dbReference>
<dbReference type="InterPro" id="IPR036388">
    <property type="entry name" value="WH-like_DNA-bd_sf"/>
</dbReference>
<comment type="caution">
    <text evidence="2">The sequence shown here is derived from an EMBL/GenBank/DDBJ whole genome shotgun (WGS) entry which is preliminary data.</text>
</comment>
<dbReference type="SUPFAM" id="SSF48452">
    <property type="entry name" value="TPR-like"/>
    <property type="match status" value="1"/>
</dbReference>
<gene>
    <name evidence="2" type="ORF">JIG36_32965</name>
</gene>
<dbReference type="Gene3D" id="3.40.50.300">
    <property type="entry name" value="P-loop containing nucleotide triphosphate hydrolases"/>
    <property type="match status" value="1"/>
</dbReference>
<reference evidence="2 3" key="1">
    <citation type="submission" date="2021-01" db="EMBL/GenBank/DDBJ databases">
        <title>Actinoplanes sp. nov. LDG1-06 isolated from lichen.</title>
        <authorList>
            <person name="Saeng-In P."/>
            <person name="Phongsopitanun W."/>
            <person name="Kanchanasin P."/>
            <person name="Yuki M."/>
            <person name="Kudo T."/>
            <person name="Ohkuma M."/>
            <person name="Tanasupawat S."/>
        </authorList>
    </citation>
    <scope>NUCLEOTIDE SEQUENCE [LARGE SCALE GENOMIC DNA]</scope>
    <source>
        <strain evidence="2 3">LDG1-06</strain>
    </source>
</reference>
<feature type="domain" description="Bacterial transcriptional activator" evidence="1">
    <location>
        <begin position="103"/>
        <end position="238"/>
    </location>
</feature>
<evidence type="ECO:0000259" key="1">
    <source>
        <dbReference type="SMART" id="SM01043"/>
    </source>
</evidence>
<evidence type="ECO:0000313" key="2">
    <source>
        <dbReference type="EMBL" id="MBM2620336.1"/>
    </source>
</evidence>
<accession>A0ABS2AKJ0</accession>